<sequence>MSSEFFTEAALALVAIFAKFTASATLTRRTWMKSFAAEDRRADTPTQVLQCTSATNVYIKNCYYTEREKGKNLLPWEIQHC</sequence>
<protein>
    <submittedName>
        <fullName evidence="1">Uncharacterized protein</fullName>
    </submittedName>
</protein>
<organism evidence="1 2">
    <name type="scientific">Xenopus laevis</name>
    <name type="common">African clawed frog</name>
    <dbReference type="NCBI Taxonomy" id="8355"/>
    <lineage>
        <taxon>Eukaryota</taxon>
        <taxon>Metazoa</taxon>
        <taxon>Chordata</taxon>
        <taxon>Craniata</taxon>
        <taxon>Vertebrata</taxon>
        <taxon>Euteleostomi</taxon>
        <taxon>Amphibia</taxon>
        <taxon>Batrachia</taxon>
        <taxon>Anura</taxon>
        <taxon>Pipoidea</taxon>
        <taxon>Pipidae</taxon>
        <taxon>Xenopodinae</taxon>
        <taxon>Xenopus</taxon>
        <taxon>Xenopus</taxon>
    </lineage>
</organism>
<gene>
    <name evidence="1" type="ORF">XELAEV_18020707mg</name>
</gene>
<dbReference type="Proteomes" id="UP000694892">
    <property type="component" value="Chromosome 3S"/>
</dbReference>
<accession>A0A974HR96</accession>
<dbReference type="EMBL" id="CM004471">
    <property type="protein sequence ID" value="OCT87016.1"/>
    <property type="molecule type" value="Genomic_DNA"/>
</dbReference>
<dbReference type="AlphaFoldDB" id="A0A974HR96"/>
<evidence type="ECO:0000313" key="2">
    <source>
        <dbReference type="Proteomes" id="UP000694892"/>
    </source>
</evidence>
<reference evidence="2" key="1">
    <citation type="journal article" date="2016" name="Nature">
        <title>Genome evolution in the allotetraploid frog Xenopus laevis.</title>
        <authorList>
            <person name="Session A.M."/>
            <person name="Uno Y."/>
            <person name="Kwon T."/>
            <person name="Chapman J.A."/>
            <person name="Toyoda A."/>
            <person name="Takahashi S."/>
            <person name="Fukui A."/>
            <person name="Hikosaka A."/>
            <person name="Suzuki A."/>
            <person name="Kondo M."/>
            <person name="van Heeringen S.J."/>
            <person name="Quigley I."/>
            <person name="Heinz S."/>
            <person name="Ogino H."/>
            <person name="Ochi H."/>
            <person name="Hellsten U."/>
            <person name="Lyons J.B."/>
            <person name="Simakov O."/>
            <person name="Putnam N."/>
            <person name="Stites J."/>
            <person name="Kuroki Y."/>
            <person name="Tanaka T."/>
            <person name="Michiue T."/>
            <person name="Watanabe M."/>
            <person name="Bogdanovic O."/>
            <person name="Lister R."/>
            <person name="Georgiou G."/>
            <person name="Paranjpe S.S."/>
            <person name="van Kruijsbergen I."/>
            <person name="Shu S."/>
            <person name="Carlson J."/>
            <person name="Kinoshita T."/>
            <person name="Ohta Y."/>
            <person name="Mawaribuchi S."/>
            <person name="Jenkins J."/>
            <person name="Grimwood J."/>
            <person name="Schmutz J."/>
            <person name="Mitros T."/>
            <person name="Mozaffari S.V."/>
            <person name="Suzuki Y."/>
            <person name="Haramoto Y."/>
            <person name="Yamamoto T.S."/>
            <person name="Takagi C."/>
            <person name="Heald R."/>
            <person name="Miller K."/>
            <person name="Haudenschild C."/>
            <person name="Kitzman J."/>
            <person name="Nakayama T."/>
            <person name="Izutsu Y."/>
            <person name="Robert J."/>
            <person name="Fortriede J."/>
            <person name="Burns K."/>
            <person name="Lotay V."/>
            <person name="Karimi K."/>
            <person name="Yasuoka Y."/>
            <person name="Dichmann D.S."/>
            <person name="Flajnik M.F."/>
            <person name="Houston D.W."/>
            <person name="Shendure J."/>
            <person name="DuPasquier L."/>
            <person name="Vize P.D."/>
            <person name="Zorn A.M."/>
            <person name="Ito M."/>
            <person name="Marcotte E.M."/>
            <person name="Wallingford J.B."/>
            <person name="Ito Y."/>
            <person name="Asashima M."/>
            <person name="Ueno N."/>
            <person name="Matsuda Y."/>
            <person name="Veenstra G.J."/>
            <person name="Fujiyama A."/>
            <person name="Harland R.M."/>
            <person name="Taira M."/>
            <person name="Rokhsar D.S."/>
        </authorList>
    </citation>
    <scope>NUCLEOTIDE SEQUENCE [LARGE SCALE GENOMIC DNA]</scope>
    <source>
        <strain evidence="2">J</strain>
    </source>
</reference>
<proteinExistence type="predicted"/>
<name>A0A974HR96_XENLA</name>
<evidence type="ECO:0000313" key="1">
    <source>
        <dbReference type="EMBL" id="OCT87016.1"/>
    </source>
</evidence>